<feature type="compositionally biased region" description="Polar residues" evidence="6">
    <location>
        <begin position="817"/>
        <end position="828"/>
    </location>
</feature>
<keyword evidence="1" id="KW-0479">Metal-binding</keyword>
<evidence type="ECO:0000256" key="4">
    <source>
        <dbReference type="ARBA" id="ARBA00023163"/>
    </source>
</evidence>
<feature type="region of interest" description="Disordered" evidence="6">
    <location>
        <begin position="810"/>
        <end position="840"/>
    </location>
</feature>
<dbReference type="InterPro" id="IPR036864">
    <property type="entry name" value="Zn2-C6_fun-type_DNA-bd_sf"/>
</dbReference>
<dbReference type="InterPro" id="IPR001138">
    <property type="entry name" value="Zn2Cys6_DnaBD"/>
</dbReference>
<gene>
    <name evidence="7" type="ORF">ATEIFO6365_0004051300</name>
</gene>
<keyword evidence="4" id="KW-0804">Transcription</keyword>
<sequence length="884" mass="99103">MDAPSNLPQSGDSKARSQIPSQIRSGDDSQILPTANPPAMPGSAPHAPQKSHATGPGTALHGKKQLVSNNAKVAIPRQRAGATPRYSRRVPLACESCRARKTKCSGDTPVCRQCKELHVECKYPVSWRERTKGESRELKSLSAKTNEYETLLKEIGTFVDGRTSERIRNTLEKFGVNGENSSTPSQQNSVTPQDEDASVDDASYPSSIGSLEAIDRVDEDLNRTASSRATGYMGKNSEVTWLQRLRREAEQRSRKLSGTYETEPEGEFALHSMNYHLDDMDISVPGPVHAYQMPPRHIADKLFEDYLETTHPFFPIISRTLYRTQYATFVDSVARPGDKWLAILNMIFAISAKHAHLRQAPWRGEENDHLVYLTRARILSMNGDVLFSHPDLQQVQVEGLIAFYLLASDQINRSWRITALAVRSAVALGLNMKNTSEHTAGISKEARYRVWWCLYAFEHMLGVMTGRASCISDGICTTPLPLPFDEDQLREPVAAKLLDDLELRQECVDSALACNYVRQVSLNPPGGRDARYTDKTRDTSWLKSVPCSRSLVFLYYMDLAVISQEIVNRVYSLDCMMTPWAHIENRMGELRARIDLWFSNLPETLNFTRMDDQGPDLLRSRLFLAFNYYSARITLGRPCLCRRDARQQAGPSQTSFSHDMAVSTLESARRMFDLVPDVPDALRLYGICPWWCILHYFMQATTVLLLELSFGSVHMPEEENNMLEASKKAIRWLFAMSHCSLASRRAWELCDSNLRRIAVGMNYDLSDMPLASESATKSVDSVGAENVDPVARQTNVTPASVLLNPSDPLSHPVVAATQPSDPSVQYNPTQPPLYSGLPTSFNPSPSTLDMATDVDAYFPYDPISGEFIRSFFPASTDEDPWEQP</sequence>
<evidence type="ECO:0000256" key="1">
    <source>
        <dbReference type="ARBA" id="ARBA00022723"/>
    </source>
</evidence>
<protein>
    <submittedName>
        <fullName evidence="7">Putative C6 transcription factor</fullName>
    </submittedName>
</protein>
<organism evidence="7 8">
    <name type="scientific">Aspergillus terreus</name>
    <dbReference type="NCBI Taxonomy" id="33178"/>
    <lineage>
        <taxon>Eukaryota</taxon>
        <taxon>Fungi</taxon>
        <taxon>Dikarya</taxon>
        <taxon>Ascomycota</taxon>
        <taxon>Pezizomycotina</taxon>
        <taxon>Eurotiomycetes</taxon>
        <taxon>Eurotiomycetidae</taxon>
        <taxon>Eurotiales</taxon>
        <taxon>Aspergillaceae</taxon>
        <taxon>Aspergillus</taxon>
        <taxon>Aspergillus subgen. Circumdati</taxon>
    </lineage>
</organism>
<evidence type="ECO:0000313" key="7">
    <source>
        <dbReference type="EMBL" id="GFF15394.1"/>
    </source>
</evidence>
<dbReference type="SUPFAM" id="SSF57701">
    <property type="entry name" value="Zn2/Cys6 DNA-binding domain"/>
    <property type="match status" value="1"/>
</dbReference>
<dbReference type="EMBL" id="BLJY01000004">
    <property type="protein sequence ID" value="GFF15394.1"/>
    <property type="molecule type" value="Genomic_DNA"/>
</dbReference>
<name>A0A5M3YTF9_ASPTE</name>
<evidence type="ECO:0000256" key="6">
    <source>
        <dbReference type="SAM" id="MobiDB-lite"/>
    </source>
</evidence>
<keyword evidence="3" id="KW-0238">DNA-binding</keyword>
<proteinExistence type="predicted"/>
<evidence type="ECO:0000256" key="3">
    <source>
        <dbReference type="ARBA" id="ARBA00023125"/>
    </source>
</evidence>
<dbReference type="PROSITE" id="PS50048">
    <property type="entry name" value="ZN2_CY6_FUNGAL_2"/>
    <property type="match status" value="1"/>
</dbReference>
<feature type="region of interest" description="Disordered" evidence="6">
    <location>
        <begin position="1"/>
        <end position="85"/>
    </location>
</feature>
<dbReference type="GO" id="GO:0006351">
    <property type="term" value="P:DNA-templated transcription"/>
    <property type="evidence" value="ECO:0007669"/>
    <property type="project" value="InterPro"/>
</dbReference>
<feature type="region of interest" description="Disordered" evidence="6">
    <location>
        <begin position="174"/>
        <end position="201"/>
    </location>
</feature>
<dbReference type="VEuPathDB" id="FungiDB:ATEG_04546"/>
<dbReference type="Gene3D" id="4.10.240.10">
    <property type="entry name" value="Zn(2)-C6 fungal-type DNA-binding domain"/>
    <property type="match status" value="1"/>
</dbReference>
<dbReference type="AlphaFoldDB" id="A0A5M3YTF9"/>
<dbReference type="InterPro" id="IPR053230">
    <property type="entry name" value="Trans_reg_galc"/>
</dbReference>
<accession>A0A5M3YTF9</accession>
<dbReference type="PANTHER" id="PTHR47654">
    <property type="entry name" value="ZN(II)2CYS6 TRANSCRIPTION FACTOR (EUROFUNG)-RELATED"/>
    <property type="match status" value="1"/>
</dbReference>
<feature type="compositionally biased region" description="Polar residues" evidence="6">
    <location>
        <begin position="178"/>
        <end position="192"/>
    </location>
</feature>
<reference evidence="7 8" key="1">
    <citation type="submission" date="2020-01" db="EMBL/GenBank/DDBJ databases">
        <title>Aspergillus terreus IFO 6365 whole genome shotgun sequence.</title>
        <authorList>
            <person name="Kanamasa S."/>
            <person name="Takahashi H."/>
        </authorList>
    </citation>
    <scope>NUCLEOTIDE SEQUENCE [LARGE SCALE GENOMIC DNA]</scope>
    <source>
        <strain evidence="7 8">IFO 6365</strain>
    </source>
</reference>
<dbReference type="GO" id="GO:0000981">
    <property type="term" value="F:DNA-binding transcription factor activity, RNA polymerase II-specific"/>
    <property type="evidence" value="ECO:0007669"/>
    <property type="project" value="InterPro"/>
</dbReference>
<dbReference type="GO" id="GO:0009893">
    <property type="term" value="P:positive regulation of metabolic process"/>
    <property type="evidence" value="ECO:0007669"/>
    <property type="project" value="UniProtKB-ARBA"/>
</dbReference>
<dbReference type="Pfam" id="PF00172">
    <property type="entry name" value="Zn_clus"/>
    <property type="match status" value="1"/>
</dbReference>
<dbReference type="PROSITE" id="PS00463">
    <property type="entry name" value="ZN2_CY6_FUNGAL_1"/>
    <property type="match status" value="1"/>
</dbReference>
<evidence type="ECO:0000256" key="5">
    <source>
        <dbReference type="ARBA" id="ARBA00023242"/>
    </source>
</evidence>
<dbReference type="SMART" id="SM00066">
    <property type="entry name" value="GAL4"/>
    <property type="match status" value="1"/>
</dbReference>
<evidence type="ECO:0000313" key="8">
    <source>
        <dbReference type="Proteomes" id="UP000452235"/>
    </source>
</evidence>
<comment type="caution">
    <text evidence="7">The sequence shown here is derived from an EMBL/GenBank/DDBJ whole genome shotgun (WGS) entry which is preliminary data.</text>
</comment>
<keyword evidence="5" id="KW-0539">Nucleus</keyword>
<dbReference type="GO" id="GO:0003677">
    <property type="term" value="F:DNA binding"/>
    <property type="evidence" value="ECO:0007669"/>
    <property type="project" value="UniProtKB-KW"/>
</dbReference>
<dbReference type="GO" id="GO:0008270">
    <property type="term" value="F:zinc ion binding"/>
    <property type="evidence" value="ECO:0007669"/>
    <property type="project" value="InterPro"/>
</dbReference>
<dbReference type="SMART" id="SM00906">
    <property type="entry name" value="Fungal_trans"/>
    <property type="match status" value="1"/>
</dbReference>
<keyword evidence="2" id="KW-0805">Transcription regulation</keyword>
<dbReference type="Pfam" id="PF04082">
    <property type="entry name" value="Fungal_trans"/>
    <property type="match status" value="1"/>
</dbReference>
<dbReference type="InterPro" id="IPR007219">
    <property type="entry name" value="XnlR_reg_dom"/>
</dbReference>
<dbReference type="Proteomes" id="UP000452235">
    <property type="component" value="Unassembled WGS sequence"/>
</dbReference>
<dbReference type="OrthoDB" id="5296287at2759"/>
<dbReference type="CDD" id="cd12148">
    <property type="entry name" value="fungal_TF_MHR"/>
    <property type="match status" value="1"/>
</dbReference>
<keyword evidence="8" id="KW-1185">Reference proteome</keyword>
<dbReference type="PANTHER" id="PTHR47654:SF3">
    <property type="entry name" value="ZN(II)2CYS6 TRANSCRIPTION FACTOR (EUROFUNG)"/>
    <property type="match status" value="1"/>
</dbReference>
<feature type="compositionally biased region" description="Polar residues" evidence="6">
    <location>
        <begin position="1"/>
        <end position="24"/>
    </location>
</feature>
<evidence type="ECO:0000256" key="2">
    <source>
        <dbReference type="ARBA" id="ARBA00023015"/>
    </source>
</evidence>
<dbReference type="CDD" id="cd00067">
    <property type="entry name" value="GAL4"/>
    <property type="match status" value="1"/>
</dbReference>